<dbReference type="Proteomes" id="UP000030625">
    <property type="component" value="Chromosome"/>
</dbReference>
<gene>
    <name evidence="2" type="ORF">AH68_06915</name>
</gene>
<organism evidence="2 3">
    <name type="scientific">Bifidobacterium catenulatum PV20-2</name>
    <dbReference type="NCBI Taxonomy" id="1447716"/>
    <lineage>
        <taxon>Bacteria</taxon>
        <taxon>Bacillati</taxon>
        <taxon>Actinomycetota</taxon>
        <taxon>Actinomycetes</taxon>
        <taxon>Bifidobacteriales</taxon>
        <taxon>Bifidobacteriaceae</taxon>
        <taxon>Bifidobacterium</taxon>
    </lineage>
</organism>
<protein>
    <submittedName>
        <fullName evidence="2">WhiB family transcriptional regulator</fullName>
    </submittedName>
</protein>
<reference evidence="2 3" key="1">
    <citation type="journal article" date="2015" name="Genome Announc.">
        <title>Complete and Assembled Genome Sequence of Bifidobacterium kashiwanohense PV20-2, Isolated from the Feces of an Anemic Kenyan Infant.</title>
        <authorList>
            <person name="Vazquez-Gutierrez P."/>
            <person name="Lacroix C."/>
            <person name="Chassard C."/>
            <person name="Klumpp J."/>
            <person name="Jans C."/>
            <person name="Stevens M.J."/>
        </authorList>
    </citation>
    <scope>NUCLEOTIDE SEQUENCE [LARGE SCALE GENOMIC DNA]</scope>
    <source>
        <strain evidence="2 3">PV20-2</strain>
    </source>
</reference>
<evidence type="ECO:0000259" key="1">
    <source>
        <dbReference type="PROSITE" id="PS51674"/>
    </source>
</evidence>
<dbReference type="KEGG" id="bka:AH68_06915"/>
<dbReference type="EMBL" id="CP007456">
    <property type="protein sequence ID" value="AIZ14810.1"/>
    <property type="molecule type" value="Genomic_DNA"/>
</dbReference>
<proteinExistence type="predicted"/>
<name>A0A0A7I6F7_9BIFI</name>
<dbReference type="InterPro" id="IPR034768">
    <property type="entry name" value="4FE4S_WBL"/>
</dbReference>
<dbReference type="STRING" id="1447716.AH68_06915"/>
<dbReference type="AlphaFoldDB" id="A0A0A7I6F7"/>
<dbReference type="RefSeq" id="WP_039199944.1">
    <property type="nucleotide sequence ID" value="NZ_CP007456.1"/>
</dbReference>
<accession>A0A0A7I6F7</accession>
<evidence type="ECO:0000313" key="2">
    <source>
        <dbReference type="EMBL" id="AIZ14810.1"/>
    </source>
</evidence>
<sequence length="165" mass="18830">MNGRATLPACARIAAIDPAMADRMWNTVSDQDGRDLIDGRMRGKGRMLCAACPMRLDCISRALVGGWKDKAVYGGLDYASRWALARLIARDLHVDAAGLHRIPQSRIHDWLAANPDWDERMRRAGRDYWRSVKRRQRSRREYTHDEPLFLKTEPVPKGLVQGSLF</sequence>
<evidence type="ECO:0000313" key="3">
    <source>
        <dbReference type="Proteomes" id="UP000030625"/>
    </source>
</evidence>
<dbReference type="PROSITE" id="PS51674">
    <property type="entry name" value="4FE4S_WBL"/>
    <property type="match status" value="1"/>
</dbReference>
<dbReference type="OrthoDB" id="3232201at2"/>
<feature type="domain" description="4Fe-4S Wbl-type" evidence="1">
    <location>
        <begin position="9"/>
        <end position="83"/>
    </location>
</feature>
<dbReference type="HOGENOM" id="CLU_111465_0_0_11"/>